<feature type="transmembrane region" description="Helical" evidence="1">
    <location>
        <begin position="638"/>
        <end position="657"/>
    </location>
</feature>
<feature type="domain" description="TMEM62 Ig-like" evidence="3">
    <location>
        <begin position="316"/>
        <end position="419"/>
    </location>
</feature>
<feature type="transmembrane region" description="Helical" evidence="1">
    <location>
        <begin position="7"/>
        <end position="28"/>
    </location>
</feature>
<accession>A0A7M7PSJ1</accession>
<dbReference type="GeneID" id="585983"/>
<keyword evidence="6" id="KW-1185">Reference proteome</keyword>
<dbReference type="RefSeq" id="XP_030855106.1">
    <property type="nucleotide sequence ID" value="XM_030999246.1"/>
</dbReference>
<protein>
    <recommendedName>
        <fullName evidence="7">Transmembrane protein 62</fullName>
    </recommendedName>
</protein>
<sequence length="677" mass="77651">MQPLKGCILVTSVVVTIATVIYVITWSVHYFTVPVKYYGPPHPNDNVPPYPGATSENLWWFVQISDTHLTSVENAEKATRLRDFKTFCHEHLHIIQPMLVLHTGDITDGAPHASQNKEDWISYQQIVSEAKLPYSLRWLDVRGNHDNFNVPSRLHENNFYREYSVLGEKGDDSFLYKLELPFGTYSFIHVDALLKIGTKRPINFYGILDELNVYHLKTLSERAQQTPSNQTIYFGHYPTSTILAPHGLYDIIKGGIAYLCGHLHDLDLKHGIKRMYVLQRYGSLELELEDWKKHRKFRVMAFDHDMLSFTDVQFGEWPVILITNPKPARFLAPGHEPEKKMSHSTHIRILVFSPRTIKQVKVEIDFKPLGLAKQVNEGPLFVLPWKPDRYSNGLHLIEVKVKDAAGRYKTVSREFSLDQSRPNQPFLSSLVIMINSFIFLVLWIIGLECLCVLPLVFFRRYTERPKAGQRPSVVCYAHFRRIGTSGNPLLYGLLLLVHTNDIYYPLISIALYPVIGPWLIGEVVTDMYGTLTLYGIYVNSTFIGDKFPMLYFVTDLLCFHLPLTLFCLLHLSRAYHLQNKHSTHHYGNGNKNGRRLVDIVLVIISIFLLKSVLSRSFGTIAKLTHWYGQLALLVSPKYTWTLLVALYVGGKCVFIGYRGAHTPTRTVGTEEMENSEK</sequence>
<dbReference type="InParanoid" id="A0A7M7PSJ1"/>
<dbReference type="InterPro" id="IPR056229">
    <property type="entry name" value="Ig_TMM62"/>
</dbReference>
<dbReference type="PANTHER" id="PTHR14795">
    <property type="entry name" value="HELICASE RELATED"/>
    <property type="match status" value="1"/>
</dbReference>
<dbReference type="GO" id="GO:0016787">
    <property type="term" value="F:hydrolase activity"/>
    <property type="evidence" value="ECO:0007669"/>
    <property type="project" value="InterPro"/>
</dbReference>
<dbReference type="KEGG" id="spu:585983"/>
<keyword evidence="1" id="KW-0472">Membrane</keyword>
<dbReference type="InterPro" id="IPR056230">
    <property type="entry name" value="TMEM62_C"/>
</dbReference>
<reference evidence="5" key="2">
    <citation type="submission" date="2021-01" db="UniProtKB">
        <authorList>
            <consortium name="EnsemblMetazoa"/>
        </authorList>
    </citation>
    <scope>IDENTIFICATION</scope>
</reference>
<evidence type="ECO:0000259" key="3">
    <source>
        <dbReference type="Pfam" id="PF24384"/>
    </source>
</evidence>
<feature type="transmembrane region" description="Helical" evidence="1">
    <location>
        <begin position="596"/>
        <end position="618"/>
    </location>
</feature>
<dbReference type="AlphaFoldDB" id="A0A7M7PSJ1"/>
<dbReference type="InterPro" id="IPR004843">
    <property type="entry name" value="Calcineurin-like_PHP"/>
</dbReference>
<dbReference type="InterPro" id="IPR029052">
    <property type="entry name" value="Metallo-depent_PP-like"/>
</dbReference>
<feature type="transmembrane region" description="Helical" evidence="1">
    <location>
        <begin position="550"/>
        <end position="575"/>
    </location>
</feature>
<evidence type="ECO:0000259" key="2">
    <source>
        <dbReference type="Pfam" id="PF00149"/>
    </source>
</evidence>
<dbReference type="Pfam" id="PF24394">
    <property type="entry name" value="TMEM62_C"/>
    <property type="match status" value="1"/>
</dbReference>
<dbReference type="Proteomes" id="UP000007110">
    <property type="component" value="Unassembled WGS sequence"/>
</dbReference>
<evidence type="ECO:0000256" key="1">
    <source>
        <dbReference type="SAM" id="Phobius"/>
    </source>
</evidence>
<feature type="domain" description="Calcineurin-like phosphoesterase" evidence="2">
    <location>
        <begin position="61"/>
        <end position="264"/>
    </location>
</feature>
<feature type="transmembrane region" description="Helical" evidence="1">
    <location>
        <begin position="430"/>
        <end position="458"/>
    </location>
</feature>
<dbReference type="Gene3D" id="3.60.21.10">
    <property type="match status" value="1"/>
</dbReference>
<dbReference type="Pfam" id="PF24384">
    <property type="entry name" value="Ig_TMM62"/>
    <property type="match status" value="1"/>
</dbReference>
<dbReference type="OrthoDB" id="27234at2759"/>
<name>A0A7M7PSJ1_STRPU</name>
<organism evidence="5 6">
    <name type="scientific">Strongylocentrotus purpuratus</name>
    <name type="common">Purple sea urchin</name>
    <dbReference type="NCBI Taxonomy" id="7668"/>
    <lineage>
        <taxon>Eukaryota</taxon>
        <taxon>Metazoa</taxon>
        <taxon>Echinodermata</taxon>
        <taxon>Eleutherozoa</taxon>
        <taxon>Echinozoa</taxon>
        <taxon>Echinoidea</taxon>
        <taxon>Euechinoidea</taxon>
        <taxon>Echinacea</taxon>
        <taxon>Camarodonta</taxon>
        <taxon>Echinidea</taxon>
        <taxon>Strongylocentrotidae</taxon>
        <taxon>Strongylocentrotus</taxon>
    </lineage>
</organism>
<evidence type="ECO:0000313" key="5">
    <source>
        <dbReference type="EnsemblMetazoa" id="XP_030855106"/>
    </source>
</evidence>
<dbReference type="PANTHER" id="PTHR14795:SF0">
    <property type="entry name" value="TRANSMEMBRANE PROTEIN 62"/>
    <property type="match status" value="1"/>
</dbReference>
<proteinExistence type="predicted"/>
<reference evidence="6" key="1">
    <citation type="submission" date="2015-02" db="EMBL/GenBank/DDBJ databases">
        <title>Genome sequencing for Strongylocentrotus purpuratus.</title>
        <authorList>
            <person name="Murali S."/>
            <person name="Liu Y."/>
            <person name="Vee V."/>
            <person name="English A."/>
            <person name="Wang M."/>
            <person name="Skinner E."/>
            <person name="Han Y."/>
            <person name="Muzny D.M."/>
            <person name="Worley K.C."/>
            <person name="Gibbs R.A."/>
        </authorList>
    </citation>
    <scope>NUCLEOTIDE SEQUENCE</scope>
</reference>
<evidence type="ECO:0000259" key="4">
    <source>
        <dbReference type="Pfam" id="PF24394"/>
    </source>
</evidence>
<dbReference type="OMA" id="SELQYWS"/>
<evidence type="ECO:0008006" key="7">
    <source>
        <dbReference type="Google" id="ProtNLM"/>
    </source>
</evidence>
<dbReference type="SUPFAM" id="SSF56300">
    <property type="entry name" value="Metallo-dependent phosphatases"/>
    <property type="match status" value="1"/>
</dbReference>
<evidence type="ECO:0000313" key="6">
    <source>
        <dbReference type="Proteomes" id="UP000007110"/>
    </source>
</evidence>
<keyword evidence="1" id="KW-0812">Transmembrane</keyword>
<dbReference type="Pfam" id="PF00149">
    <property type="entry name" value="Metallophos"/>
    <property type="match status" value="1"/>
</dbReference>
<keyword evidence="1" id="KW-1133">Transmembrane helix</keyword>
<feature type="transmembrane region" description="Helical" evidence="1">
    <location>
        <begin position="502"/>
        <end position="520"/>
    </location>
</feature>
<feature type="domain" description="TMEM62 C-terminal" evidence="4">
    <location>
        <begin position="488"/>
        <end position="579"/>
    </location>
</feature>
<dbReference type="EnsemblMetazoa" id="XM_030999246">
    <property type="protein sequence ID" value="XP_030855106"/>
    <property type="gene ID" value="LOC585983"/>
</dbReference>
<dbReference type="FunCoup" id="A0A7M7PSJ1">
    <property type="interactions" value="793"/>
</dbReference>